<evidence type="ECO:0000313" key="2">
    <source>
        <dbReference type="EMBL" id="USR91125.1"/>
    </source>
</evidence>
<dbReference type="CDD" id="cd06260">
    <property type="entry name" value="DUF820-like"/>
    <property type="match status" value="1"/>
</dbReference>
<evidence type="ECO:0000313" key="3">
    <source>
        <dbReference type="Proteomes" id="UP001056708"/>
    </source>
</evidence>
<dbReference type="EMBL" id="CP098611">
    <property type="protein sequence ID" value="USR91125.1"/>
    <property type="molecule type" value="Genomic_DNA"/>
</dbReference>
<proteinExistence type="predicted"/>
<dbReference type="SUPFAM" id="SSF52980">
    <property type="entry name" value="Restriction endonuclease-like"/>
    <property type="match status" value="1"/>
</dbReference>
<dbReference type="GO" id="GO:0004519">
    <property type="term" value="F:endonuclease activity"/>
    <property type="evidence" value="ECO:0007669"/>
    <property type="project" value="UniProtKB-KW"/>
</dbReference>
<dbReference type="Pfam" id="PF05685">
    <property type="entry name" value="Uma2"/>
    <property type="match status" value="1"/>
</dbReference>
<feature type="domain" description="Putative restriction endonuclease" evidence="1">
    <location>
        <begin position="11"/>
        <end position="197"/>
    </location>
</feature>
<dbReference type="PANTHER" id="PTHR34107">
    <property type="entry name" value="SLL0198 PROTEIN-RELATED"/>
    <property type="match status" value="1"/>
</dbReference>
<sequence>MIQTITKPISFDEFVAWYPENADCKYELYNGAIIEMPLATGTHSNITGFITGELHVEIKRLKLPYSIPGACLLKPLDTEFGYQPDVIVLDKEEVAKEPHWPKESIVTLGSSVQLVMEVVSKTWHNDYMKKAGDYEVMGIPEYWIVDYLGLGGRRFLGNPKSPNLSIYTMVDGEYEVKQFREEDRIESGAFPELALTVNDIFNNP</sequence>
<dbReference type="Proteomes" id="UP001056708">
    <property type="component" value="Chromosome"/>
</dbReference>
<name>A0ABY5API5_9CYAN</name>
<organism evidence="2 3">
    <name type="scientific">Phormidium yuhuli AB48</name>
    <dbReference type="NCBI Taxonomy" id="2940671"/>
    <lineage>
        <taxon>Bacteria</taxon>
        <taxon>Bacillati</taxon>
        <taxon>Cyanobacteriota</taxon>
        <taxon>Cyanophyceae</taxon>
        <taxon>Oscillatoriophycideae</taxon>
        <taxon>Oscillatoriales</taxon>
        <taxon>Oscillatoriaceae</taxon>
        <taxon>Phormidium</taxon>
        <taxon>Phormidium yuhuli</taxon>
    </lineage>
</organism>
<keyword evidence="2" id="KW-0255">Endonuclease</keyword>
<accession>A0ABY5API5</accession>
<keyword evidence="2" id="KW-0378">Hydrolase</keyword>
<dbReference type="InterPro" id="IPR012296">
    <property type="entry name" value="Nuclease_put_TT1808"/>
</dbReference>
<keyword evidence="2" id="KW-0540">Nuclease</keyword>
<gene>
    <name evidence="2" type="ORF">NEA10_20255</name>
</gene>
<evidence type="ECO:0000259" key="1">
    <source>
        <dbReference type="Pfam" id="PF05685"/>
    </source>
</evidence>
<keyword evidence="3" id="KW-1185">Reference proteome</keyword>
<dbReference type="Gene3D" id="3.90.1570.10">
    <property type="entry name" value="tt1808, chain A"/>
    <property type="match status" value="1"/>
</dbReference>
<dbReference type="RefSeq" id="WP_252663156.1">
    <property type="nucleotide sequence ID" value="NZ_CP098611.1"/>
</dbReference>
<dbReference type="InterPro" id="IPR011335">
    <property type="entry name" value="Restrct_endonuc-II-like"/>
</dbReference>
<reference evidence="2" key="1">
    <citation type="submission" date="2022-06" db="EMBL/GenBank/DDBJ databases">
        <title>Genome sequence of Phormidium yuhuli AB48 isolated from an industrial photobioreactor environment.</title>
        <authorList>
            <person name="Qiu Y."/>
            <person name="Noonan A.J.C."/>
            <person name="Dofher K."/>
            <person name="Koch M."/>
            <person name="Kieft B."/>
            <person name="Lin X."/>
            <person name="Ziels R.M."/>
            <person name="Hallam S.J."/>
        </authorList>
    </citation>
    <scope>NUCLEOTIDE SEQUENCE</scope>
    <source>
        <strain evidence="2">AB48</strain>
    </source>
</reference>
<dbReference type="PANTHER" id="PTHR34107:SF2">
    <property type="entry name" value="SLL0888 PROTEIN"/>
    <property type="match status" value="1"/>
</dbReference>
<dbReference type="InterPro" id="IPR008538">
    <property type="entry name" value="Uma2"/>
</dbReference>
<protein>
    <submittedName>
        <fullName evidence="2">Uma2 family endonuclease</fullName>
    </submittedName>
</protein>